<gene>
    <name evidence="6" type="ORF">GCM10010502_14620</name>
    <name evidence="7" type="ORF">HS99_0038135</name>
</gene>
<dbReference type="Gene3D" id="1.10.357.10">
    <property type="entry name" value="Tetracycline Repressor, domain 2"/>
    <property type="match status" value="1"/>
</dbReference>
<evidence type="ECO:0000256" key="4">
    <source>
        <dbReference type="PROSITE-ProRule" id="PRU00335"/>
    </source>
</evidence>
<dbReference type="AlphaFoldDB" id="A0A1E7MZ51"/>
<dbReference type="OrthoDB" id="2570341at2"/>
<sequence>MAKEKARDLRAGIALLWGEQDQPTRGPKPSLTPQRIAAAAVEIADAEGLDAVSMNKVAVGFGVSAMALYRYVPGKAELVELMVESVLADVPDPSTAGTDWRERVTAWARRSAEVHRAHPWLLAVTAMRRQLMGPNQLGWLDAALAALEPSGLTAAEQHRVFVLVAGLVRTVAQQDADFDEQHSQEWNSLTGELLDRHADRFPTLTRAIAAGAFAPDPVDPLDFGLARILDGVQLLLDRPTDRA</sequence>
<dbReference type="GO" id="GO:0000976">
    <property type="term" value="F:transcription cis-regulatory region binding"/>
    <property type="evidence" value="ECO:0007669"/>
    <property type="project" value="TreeGrafter"/>
</dbReference>
<reference evidence="6" key="1">
    <citation type="journal article" date="2014" name="Int. J. Syst. Evol. Microbiol.">
        <title>Complete genome sequence of Corynebacterium casei LMG S-19264T (=DSM 44701T), isolated from a smear-ripened cheese.</title>
        <authorList>
            <consortium name="US DOE Joint Genome Institute (JGI-PGF)"/>
            <person name="Walter F."/>
            <person name="Albersmeier A."/>
            <person name="Kalinowski J."/>
            <person name="Ruckert C."/>
        </authorList>
    </citation>
    <scope>NUCLEOTIDE SEQUENCE</scope>
    <source>
        <strain evidence="6">JCM 4434</strain>
    </source>
</reference>
<feature type="DNA-binding region" description="H-T-H motif" evidence="4">
    <location>
        <begin position="53"/>
        <end position="72"/>
    </location>
</feature>
<dbReference type="InterPro" id="IPR004111">
    <property type="entry name" value="Repressor_TetR_C"/>
</dbReference>
<evidence type="ECO:0000259" key="5">
    <source>
        <dbReference type="PROSITE" id="PS50977"/>
    </source>
</evidence>
<dbReference type="PROSITE" id="PS50977">
    <property type="entry name" value="HTH_TETR_2"/>
    <property type="match status" value="1"/>
</dbReference>
<dbReference type="InterPro" id="IPR009057">
    <property type="entry name" value="Homeodomain-like_sf"/>
</dbReference>
<dbReference type="GO" id="GO:0003700">
    <property type="term" value="F:DNA-binding transcription factor activity"/>
    <property type="evidence" value="ECO:0007669"/>
    <property type="project" value="TreeGrafter"/>
</dbReference>
<keyword evidence="3" id="KW-0804">Transcription</keyword>
<dbReference type="Gene3D" id="1.10.10.60">
    <property type="entry name" value="Homeodomain-like"/>
    <property type="match status" value="1"/>
</dbReference>
<dbReference type="InterPro" id="IPR050109">
    <property type="entry name" value="HTH-type_TetR-like_transc_reg"/>
</dbReference>
<accession>A0A1E7MZ51</accession>
<dbReference type="KEGG" id="kau:B6264_12390"/>
<dbReference type="SUPFAM" id="SSF46689">
    <property type="entry name" value="Homeodomain-like"/>
    <property type="match status" value="1"/>
</dbReference>
<comment type="caution">
    <text evidence="7">The sequence shown here is derived from an EMBL/GenBank/DDBJ whole genome shotgun (WGS) entry which is preliminary data.</text>
</comment>
<evidence type="ECO:0000313" key="7">
    <source>
        <dbReference type="EMBL" id="OEV33706.1"/>
    </source>
</evidence>
<dbReference type="PANTHER" id="PTHR30055">
    <property type="entry name" value="HTH-TYPE TRANSCRIPTIONAL REGULATOR RUTR"/>
    <property type="match status" value="1"/>
</dbReference>
<dbReference type="InterPro" id="IPR036271">
    <property type="entry name" value="Tet_transcr_reg_TetR-rel_C_sf"/>
</dbReference>
<organism evidence="7 8">
    <name type="scientific">Kitasatospora aureofaciens</name>
    <name type="common">Streptomyces aureofaciens</name>
    <dbReference type="NCBI Taxonomy" id="1894"/>
    <lineage>
        <taxon>Bacteria</taxon>
        <taxon>Bacillati</taxon>
        <taxon>Actinomycetota</taxon>
        <taxon>Actinomycetes</taxon>
        <taxon>Kitasatosporales</taxon>
        <taxon>Streptomycetaceae</taxon>
        <taxon>Kitasatospora</taxon>
    </lineage>
</organism>
<dbReference type="InterPro" id="IPR001647">
    <property type="entry name" value="HTH_TetR"/>
</dbReference>
<dbReference type="Proteomes" id="UP000037395">
    <property type="component" value="Unassembled WGS sequence"/>
</dbReference>
<keyword evidence="8" id="KW-1185">Reference proteome</keyword>
<dbReference type="Proteomes" id="UP000610124">
    <property type="component" value="Unassembled WGS sequence"/>
</dbReference>
<reference evidence="7" key="3">
    <citation type="submission" date="2016-08" db="EMBL/GenBank/DDBJ databases">
        <title>Sequencing, Assembly and Comparative Genomics of S. aureofaciens ATCC 10762.</title>
        <authorList>
            <person name="Gradnigo J.S."/>
            <person name="Johnson N."/>
            <person name="Somerville G.A."/>
        </authorList>
    </citation>
    <scope>NUCLEOTIDE SEQUENCE [LARGE SCALE GENOMIC DNA]</scope>
    <source>
        <strain evidence="7">ATCC 10762</strain>
    </source>
</reference>
<dbReference type="RefSeq" id="WP_030551975.1">
    <property type="nucleotide sequence ID" value="NZ_JBEZAB010000006.1"/>
</dbReference>
<reference evidence="7 8" key="2">
    <citation type="submission" date="2014-07" db="EMBL/GenBank/DDBJ databases">
        <authorList>
            <person name="Zhang J.E."/>
            <person name="Yang H."/>
            <person name="Guo J."/>
            <person name="Deng Z."/>
            <person name="Luo H."/>
            <person name="Luo M."/>
            <person name="Zhao B."/>
        </authorList>
    </citation>
    <scope>NUCLEOTIDE SEQUENCE [LARGE SCALE GENOMIC DNA]</scope>
    <source>
        <strain evidence="7">ATCC 10762</strain>
        <strain evidence="8">ATCC 10762 / DSM 40127 / CCM 3239 / JCM 4008 / LMG 5968 / NBRC 12843 / NCIMB 8234 / A-377</strain>
    </source>
</reference>
<evidence type="ECO:0000256" key="3">
    <source>
        <dbReference type="ARBA" id="ARBA00023163"/>
    </source>
</evidence>
<dbReference type="EMBL" id="JPRF03000060">
    <property type="protein sequence ID" value="OEV33706.1"/>
    <property type="molecule type" value="Genomic_DNA"/>
</dbReference>
<dbReference type="Pfam" id="PF00440">
    <property type="entry name" value="TetR_N"/>
    <property type="match status" value="1"/>
</dbReference>
<reference evidence="8" key="4">
    <citation type="submission" date="2016-08" db="EMBL/GenBank/DDBJ databases">
        <title>Sequencing, assembly and comparative genomics of S. aureofaciens ATCC 10762.</title>
        <authorList>
            <person name="Gradnigo J.S."/>
            <person name="Johnson N."/>
            <person name="Somerville G.A."/>
        </authorList>
    </citation>
    <scope>NUCLEOTIDE SEQUENCE [LARGE SCALE GENOMIC DNA]</scope>
    <source>
        <strain evidence="8">ATCC 10762 / DSM 40127 / CCM 3239 / JCM 4008 / LMG 5968 / NBRC 12843 / NCIMB 8234 / A-377</strain>
    </source>
</reference>
<protein>
    <submittedName>
        <fullName evidence="7">TetR family transcriptional regulator</fullName>
    </submittedName>
</protein>
<dbReference type="EMBL" id="BMUB01000003">
    <property type="protein sequence ID" value="GGU64899.1"/>
    <property type="molecule type" value="Genomic_DNA"/>
</dbReference>
<dbReference type="SUPFAM" id="SSF48498">
    <property type="entry name" value="Tetracyclin repressor-like, C-terminal domain"/>
    <property type="match status" value="1"/>
</dbReference>
<evidence type="ECO:0000256" key="1">
    <source>
        <dbReference type="ARBA" id="ARBA00023015"/>
    </source>
</evidence>
<dbReference type="GO" id="GO:0045892">
    <property type="term" value="P:negative regulation of DNA-templated transcription"/>
    <property type="evidence" value="ECO:0007669"/>
    <property type="project" value="InterPro"/>
</dbReference>
<accession>A0A8H9LNC9</accession>
<name>A0A1E7MZ51_KITAU</name>
<evidence type="ECO:0000313" key="6">
    <source>
        <dbReference type="EMBL" id="GGU64899.1"/>
    </source>
</evidence>
<evidence type="ECO:0000313" key="8">
    <source>
        <dbReference type="Proteomes" id="UP000037395"/>
    </source>
</evidence>
<dbReference type="Pfam" id="PF02909">
    <property type="entry name" value="TetR_C_1"/>
    <property type="match status" value="1"/>
</dbReference>
<evidence type="ECO:0000256" key="2">
    <source>
        <dbReference type="ARBA" id="ARBA00023125"/>
    </source>
</evidence>
<reference evidence="6" key="5">
    <citation type="submission" date="2020-09" db="EMBL/GenBank/DDBJ databases">
        <authorList>
            <person name="Sun Q."/>
            <person name="Ohkuma M."/>
        </authorList>
    </citation>
    <scope>NUCLEOTIDE SEQUENCE</scope>
    <source>
        <strain evidence="6">JCM 4434</strain>
    </source>
</reference>
<keyword evidence="1" id="KW-0805">Transcription regulation</keyword>
<feature type="domain" description="HTH tetR-type" evidence="5">
    <location>
        <begin position="30"/>
        <end position="90"/>
    </location>
</feature>
<dbReference type="PANTHER" id="PTHR30055:SF151">
    <property type="entry name" value="TRANSCRIPTIONAL REGULATORY PROTEIN"/>
    <property type="match status" value="1"/>
</dbReference>
<proteinExistence type="predicted"/>
<keyword evidence="2 4" id="KW-0238">DNA-binding</keyword>